<gene>
    <name evidence="12" type="ORF">B0A48_18554</name>
</gene>
<evidence type="ECO:0000256" key="7">
    <source>
        <dbReference type="ARBA" id="ARBA00022801"/>
    </source>
</evidence>
<evidence type="ECO:0000256" key="3">
    <source>
        <dbReference type="ARBA" id="ARBA00013095"/>
    </source>
</evidence>
<protein>
    <recommendedName>
        <fullName evidence="3">cutinase</fullName>
        <ecNumber evidence="3">3.1.1.74</ecNumber>
    </recommendedName>
</protein>
<dbReference type="PANTHER" id="PTHR48250:SF3">
    <property type="entry name" value="CUTINASE 1-RELATED"/>
    <property type="match status" value="1"/>
</dbReference>
<dbReference type="EMBL" id="NAJO01000095">
    <property type="protein sequence ID" value="OQN95446.1"/>
    <property type="molecule type" value="Genomic_DNA"/>
</dbReference>
<dbReference type="EC" id="3.1.1.74" evidence="3"/>
<evidence type="ECO:0000313" key="12">
    <source>
        <dbReference type="EMBL" id="OQN95446.1"/>
    </source>
</evidence>
<dbReference type="Pfam" id="PF01083">
    <property type="entry name" value="Cutinase"/>
    <property type="match status" value="1"/>
</dbReference>
<dbReference type="SUPFAM" id="SSF53474">
    <property type="entry name" value="alpha/beta-Hydrolases"/>
    <property type="match status" value="1"/>
</dbReference>
<comment type="catalytic activity">
    <reaction evidence="9">
        <text>cutin + H2O = cutin monomers.</text>
        <dbReference type="EC" id="3.1.1.74"/>
    </reaction>
</comment>
<proteinExistence type="inferred from homology"/>
<dbReference type="AlphaFoldDB" id="A0A1V8S8H0"/>
<dbReference type="InParanoid" id="A0A1V8S8H0"/>
<keyword evidence="4" id="KW-0719">Serine esterase</keyword>
<dbReference type="STRING" id="1507870.A0A1V8S8H0"/>
<reference evidence="13" key="1">
    <citation type="submission" date="2017-03" db="EMBL/GenBank/DDBJ databases">
        <title>Genomes of endolithic fungi from Antarctica.</title>
        <authorList>
            <person name="Coleine C."/>
            <person name="Masonjones S."/>
            <person name="Stajich J.E."/>
        </authorList>
    </citation>
    <scope>NUCLEOTIDE SEQUENCE [LARGE SCALE GENOMIC DNA]</scope>
    <source>
        <strain evidence="13">CCFEE 5527</strain>
    </source>
</reference>
<evidence type="ECO:0000256" key="4">
    <source>
        <dbReference type="ARBA" id="ARBA00022487"/>
    </source>
</evidence>
<dbReference type="GO" id="GO:0050525">
    <property type="term" value="F:cutinase activity"/>
    <property type="evidence" value="ECO:0007669"/>
    <property type="project" value="UniProtKB-EC"/>
</dbReference>
<evidence type="ECO:0000256" key="11">
    <source>
        <dbReference type="SAM" id="SignalP"/>
    </source>
</evidence>
<dbReference type="InterPro" id="IPR000675">
    <property type="entry name" value="Cutinase/axe"/>
</dbReference>
<evidence type="ECO:0000256" key="5">
    <source>
        <dbReference type="ARBA" id="ARBA00022525"/>
    </source>
</evidence>
<dbReference type="PANTHER" id="PTHR48250">
    <property type="entry name" value="CUTINASE 2-RELATED"/>
    <property type="match status" value="1"/>
</dbReference>
<keyword evidence="7" id="KW-0378">Hydrolase</keyword>
<keyword evidence="8 10" id="KW-1015">Disulfide bond</keyword>
<evidence type="ECO:0000256" key="1">
    <source>
        <dbReference type="ARBA" id="ARBA00004613"/>
    </source>
</evidence>
<keyword evidence="5" id="KW-0964">Secreted</keyword>
<dbReference type="InterPro" id="IPR011150">
    <property type="entry name" value="Cutinase_monf"/>
</dbReference>
<feature type="disulfide bond" evidence="10">
    <location>
        <begin position="55"/>
        <end position="132"/>
    </location>
</feature>
<keyword evidence="13" id="KW-1185">Reference proteome</keyword>
<evidence type="ECO:0000256" key="8">
    <source>
        <dbReference type="ARBA" id="ARBA00023157"/>
    </source>
</evidence>
<comment type="caution">
    <text evidence="12">The sequence shown here is derived from an EMBL/GenBank/DDBJ whole genome shotgun (WGS) entry which is preliminary data.</text>
</comment>
<dbReference type="GO" id="GO:0005576">
    <property type="term" value="C:extracellular region"/>
    <property type="evidence" value="ECO:0007669"/>
    <property type="project" value="UniProtKB-SubCell"/>
</dbReference>
<dbReference type="Gene3D" id="3.40.50.1820">
    <property type="entry name" value="alpha/beta hydrolase"/>
    <property type="match status" value="1"/>
</dbReference>
<evidence type="ECO:0000256" key="6">
    <source>
        <dbReference type="ARBA" id="ARBA00022729"/>
    </source>
</evidence>
<comment type="subcellular location">
    <subcellularLocation>
        <location evidence="1">Secreted</location>
    </subcellularLocation>
</comment>
<keyword evidence="6 11" id="KW-0732">Signal</keyword>
<feature type="signal peptide" evidence="11">
    <location>
        <begin position="1"/>
        <end position="21"/>
    </location>
</feature>
<dbReference type="Proteomes" id="UP000192596">
    <property type="component" value="Unassembled WGS sequence"/>
</dbReference>
<feature type="chain" id="PRO_5012777017" description="cutinase" evidence="11">
    <location>
        <begin position="22"/>
        <end position="143"/>
    </location>
</feature>
<accession>A0A1V8S8H0</accession>
<evidence type="ECO:0000256" key="10">
    <source>
        <dbReference type="PIRSR" id="PIRSR611150-2"/>
    </source>
</evidence>
<dbReference type="GO" id="GO:0016052">
    <property type="term" value="P:carbohydrate catabolic process"/>
    <property type="evidence" value="ECO:0007669"/>
    <property type="project" value="TreeGrafter"/>
</dbReference>
<organism evidence="12 13">
    <name type="scientific">Cryoendolithus antarcticus</name>
    <dbReference type="NCBI Taxonomy" id="1507870"/>
    <lineage>
        <taxon>Eukaryota</taxon>
        <taxon>Fungi</taxon>
        <taxon>Dikarya</taxon>
        <taxon>Ascomycota</taxon>
        <taxon>Pezizomycotina</taxon>
        <taxon>Dothideomycetes</taxon>
        <taxon>Dothideomycetidae</taxon>
        <taxon>Cladosporiales</taxon>
        <taxon>Cladosporiaceae</taxon>
        <taxon>Cryoendolithus</taxon>
    </lineage>
</organism>
<evidence type="ECO:0000256" key="9">
    <source>
        <dbReference type="ARBA" id="ARBA00034045"/>
    </source>
</evidence>
<evidence type="ECO:0000256" key="2">
    <source>
        <dbReference type="ARBA" id="ARBA00007534"/>
    </source>
</evidence>
<name>A0A1V8S8H0_9PEZI</name>
<sequence>MMKLLSLLAAAQALIGNNCLATPITATDQVDINSSAAELEKRGDLNFNEVVLGQCKNVIAIYAKGTSLDPNKNNYDAVGSAWFSNIVKQEGGAKYVVRQGVNYVADIPGAVFGNVEGGTELFRLIKQARSKCPSGKIVLGGYR</sequence>
<dbReference type="InterPro" id="IPR029058">
    <property type="entry name" value="AB_hydrolase_fold"/>
</dbReference>
<dbReference type="OrthoDB" id="3225429at2759"/>
<comment type="similarity">
    <text evidence="2">Belongs to the cutinase family.</text>
</comment>
<evidence type="ECO:0000313" key="13">
    <source>
        <dbReference type="Proteomes" id="UP000192596"/>
    </source>
</evidence>